<organism evidence="1 2">
    <name type="scientific">Leersia perrieri</name>
    <dbReference type="NCBI Taxonomy" id="77586"/>
    <lineage>
        <taxon>Eukaryota</taxon>
        <taxon>Viridiplantae</taxon>
        <taxon>Streptophyta</taxon>
        <taxon>Embryophyta</taxon>
        <taxon>Tracheophyta</taxon>
        <taxon>Spermatophyta</taxon>
        <taxon>Magnoliopsida</taxon>
        <taxon>Liliopsida</taxon>
        <taxon>Poales</taxon>
        <taxon>Poaceae</taxon>
        <taxon>BOP clade</taxon>
        <taxon>Oryzoideae</taxon>
        <taxon>Oryzeae</taxon>
        <taxon>Oryzinae</taxon>
        <taxon>Leersia</taxon>
    </lineage>
</organism>
<dbReference type="PANTHER" id="PTHR32133">
    <property type="entry name" value="OS07G0120400 PROTEIN"/>
    <property type="match status" value="1"/>
</dbReference>
<dbReference type="AlphaFoldDB" id="A0A0D9XHP0"/>
<keyword evidence="2" id="KW-1185">Reference proteome</keyword>
<dbReference type="PANTHER" id="PTHR32133:SF293">
    <property type="entry name" value="F-BOX DOMAIN CONTAINING PROTEIN, EXPRESSED"/>
    <property type="match status" value="1"/>
</dbReference>
<protein>
    <recommendedName>
        <fullName evidence="3">F-box domain-containing protein</fullName>
    </recommendedName>
</protein>
<reference evidence="2" key="2">
    <citation type="submission" date="2013-12" db="EMBL/GenBank/DDBJ databases">
        <authorList>
            <person name="Yu Y."/>
            <person name="Lee S."/>
            <person name="de Baynast K."/>
            <person name="Wissotski M."/>
            <person name="Liu L."/>
            <person name="Talag J."/>
            <person name="Goicoechea J."/>
            <person name="Angelova A."/>
            <person name="Jetty R."/>
            <person name="Kudrna D."/>
            <person name="Golser W."/>
            <person name="Rivera L."/>
            <person name="Zhang J."/>
            <person name="Wing R."/>
        </authorList>
    </citation>
    <scope>NUCLEOTIDE SEQUENCE</scope>
</reference>
<dbReference type="HOGENOM" id="CLU_1273871_0_0_1"/>
<evidence type="ECO:0008006" key="3">
    <source>
        <dbReference type="Google" id="ProtNLM"/>
    </source>
</evidence>
<name>A0A0D9XHP0_9ORYZ</name>
<dbReference type="Proteomes" id="UP000032180">
    <property type="component" value="Chromosome 10"/>
</dbReference>
<proteinExistence type="predicted"/>
<dbReference type="EnsemblPlants" id="LPERR10G01470.1">
    <property type="protein sequence ID" value="LPERR10G01470.1"/>
    <property type="gene ID" value="LPERR10G01470"/>
</dbReference>
<evidence type="ECO:0000313" key="1">
    <source>
        <dbReference type="EnsemblPlants" id="LPERR10G01470.1"/>
    </source>
</evidence>
<sequence>MGGVISSCFGPHRRPPFLTDDILIEIFIRLAPHPVCLWRVSLVNRRLVTSRLHGCAPAAPLVGFFQNRHHGENNRFVPIGIDGAIVHRNIRFRRRHGRCPAAVGRRGVFAPGEQDWNVLGCRRGRVLLLSPERLRLLVLDPLMGRRQYINTPVWPDFRPVFFSNGAVVSAPGGHDELRPHLFRVVFVASDAANRRTTTFIYNSVTFRWTKVATDQRP</sequence>
<reference evidence="1" key="3">
    <citation type="submission" date="2015-04" db="UniProtKB">
        <authorList>
            <consortium name="EnsemblPlants"/>
        </authorList>
    </citation>
    <scope>IDENTIFICATION</scope>
</reference>
<dbReference type="Gramene" id="LPERR10G01470.1">
    <property type="protein sequence ID" value="LPERR10G01470.1"/>
    <property type="gene ID" value="LPERR10G01470"/>
</dbReference>
<reference evidence="1 2" key="1">
    <citation type="submission" date="2012-08" db="EMBL/GenBank/DDBJ databases">
        <title>Oryza genome evolution.</title>
        <authorList>
            <person name="Wing R.A."/>
        </authorList>
    </citation>
    <scope>NUCLEOTIDE SEQUENCE</scope>
</reference>
<evidence type="ECO:0000313" key="2">
    <source>
        <dbReference type="Proteomes" id="UP000032180"/>
    </source>
</evidence>
<accession>A0A0D9XHP0</accession>